<reference evidence="4 5" key="1">
    <citation type="submission" date="2016-08" db="EMBL/GenBank/DDBJ databases">
        <authorList>
            <person name="Seilhamer J.J."/>
        </authorList>
    </citation>
    <scope>NUCLEOTIDE SEQUENCE [LARGE SCALE GENOMIC DNA]</scope>
    <source>
        <strain evidence="4 5">BRTC-1</strain>
    </source>
</reference>
<evidence type="ECO:0000259" key="3">
    <source>
        <dbReference type="SMART" id="SM00062"/>
    </source>
</evidence>
<dbReference type="EMBL" id="CP016895">
    <property type="protein sequence ID" value="AOA59811.1"/>
    <property type="molecule type" value="Genomic_DNA"/>
</dbReference>
<proteinExistence type="inferred from homology"/>
<dbReference type="Pfam" id="PF00497">
    <property type="entry name" value="SBP_bac_3"/>
    <property type="match status" value="1"/>
</dbReference>
<evidence type="ECO:0000313" key="4">
    <source>
        <dbReference type="EMBL" id="AOA59811.1"/>
    </source>
</evidence>
<organism evidence="4 5">
    <name type="scientific">Acinetobacter larvae</name>
    <dbReference type="NCBI Taxonomy" id="1789224"/>
    <lineage>
        <taxon>Bacteria</taxon>
        <taxon>Pseudomonadati</taxon>
        <taxon>Pseudomonadota</taxon>
        <taxon>Gammaproteobacteria</taxon>
        <taxon>Moraxellales</taxon>
        <taxon>Moraxellaceae</taxon>
        <taxon>Acinetobacter</taxon>
    </lineage>
</organism>
<evidence type="ECO:0000313" key="5">
    <source>
        <dbReference type="Proteomes" id="UP000093391"/>
    </source>
</evidence>
<sequence>MQQREQVTQQSASTASSTTAPVSVTEQILLQNSTPIHVATNAAAIAKIPKDYQFVHAGYFTVAVQTLNVPPLSAVAADHQTYIGTEVDTARLIADSLGLKLKVIPSSWEDWPLGVSSGKYDAALINITVTKERKQKFDFATYRKDMIGFFSASTSSITKIETSDDVAGLNVIVGAGTNQEKILLAWIEENKQKGLKPATPIYLQDIAAATLALQSGRADSFLLPNSTGSWIVKGHPQDFKRVGYIEGGWPKTADIAVTLKKDTGLVYAVQEALNGVIASGAFNQVLTRWGVAEEAVKQSEINPLGFGD</sequence>
<evidence type="ECO:0000256" key="1">
    <source>
        <dbReference type="ARBA" id="ARBA00010333"/>
    </source>
</evidence>
<dbReference type="PANTHER" id="PTHR35936:SF17">
    <property type="entry name" value="ARGININE-BINDING EXTRACELLULAR PROTEIN ARTP"/>
    <property type="match status" value="1"/>
</dbReference>
<dbReference type="SUPFAM" id="SSF53850">
    <property type="entry name" value="Periplasmic binding protein-like II"/>
    <property type="match status" value="1"/>
</dbReference>
<dbReference type="STRING" id="1789224.BFG52_00855"/>
<dbReference type="CDD" id="cd01004">
    <property type="entry name" value="PBP2_MidA_like"/>
    <property type="match status" value="1"/>
</dbReference>
<comment type="similarity">
    <text evidence="1">Belongs to the bacterial solute-binding protein 3 family.</text>
</comment>
<feature type="domain" description="Solute-binding protein family 3/N-terminal" evidence="3">
    <location>
        <begin position="59"/>
        <end position="293"/>
    </location>
</feature>
<dbReference type="Gene3D" id="3.40.190.10">
    <property type="entry name" value="Periplasmic binding protein-like II"/>
    <property type="match status" value="2"/>
</dbReference>
<dbReference type="AlphaFoldDB" id="A0A1B2M3U4"/>
<dbReference type="KEGG" id="ala:BFG52_00855"/>
<dbReference type="SMART" id="SM00062">
    <property type="entry name" value="PBPb"/>
    <property type="match status" value="1"/>
</dbReference>
<evidence type="ECO:0000256" key="2">
    <source>
        <dbReference type="ARBA" id="ARBA00022729"/>
    </source>
</evidence>
<gene>
    <name evidence="4" type="ORF">BFG52_00855</name>
</gene>
<keyword evidence="2" id="KW-0732">Signal</keyword>
<accession>A0A1B2M3U4</accession>
<protein>
    <submittedName>
        <fullName evidence="4">ABC transporter substrate-binding protein</fullName>
    </submittedName>
</protein>
<dbReference type="InterPro" id="IPR001638">
    <property type="entry name" value="Solute-binding_3/MltF_N"/>
</dbReference>
<keyword evidence="5" id="KW-1185">Reference proteome</keyword>
<dbReference type="Proteomes" id="UP000093391">
    <property type="component" value="Chromosome"/>
</dbReference>
<name>A0A1B2M3U4_9GAMM</name>
<dbReference type="PANTHER" id="PTHR35936">
    <property type="entry name" value="MEMBRANE-BOUND LYTIC MUREIN TRANSGLYCOSYLASE F"/>
    <property type="match status" value="1"/>
</dbReference>